<accession>A0ABX0A2X4</accession>
<dbReference type="InterPro" id="IPR006127">
    <property type="entry name" value="ZnuA-like"/>
</dbReference>
<gene>
    <name evidence="7" type="ORF">GW534_08595</name>
</gene>
<feature type="signal peptide" evidence="6">
    <location>
        <begin position="1"/>
        <end position="20"/>
    </location>
</feature>
<name>A0ABX0A2X4_9BACI</name>
<evidence type="ECO:0000256" key="1">
    <source>
        <dbReference type="ARBA" id="ARBA00022448"/>
    </source>
</evidence>
<evidence type="ECO:0000313" key="8">
    <source>
        <dbReference type="Proteomes" id="UP000743899"/>
    </source>
</evidence>
<evidence type="ECO:0000313" key="7">
    <source>
        <dbReference type="EMBL" id="NCU17791.1"/>
    </source>
</evidence>
<sequence length="317" mass="36217">MKKLMIALICFIFIMTGCNTESTNKDTEGKLIIHTTVYPLADFTEKIGGDYVSVESIYPPGVDEHSYEPSQKDIIDMANGNLFFYIGHNLEGFMNHAKPILEDEGVKVIAIGEKVHIHKSKETHEEHEHEEHEDHDEHEHNHGSVDPHIWLDPLYAKQMAEAIKDELSEALPEQQAYFEDNFSKLEKELDNLNEQFTSVANSAKVKEFVVSHAAYGYWEERYGLIQLNISGISTSQEPSQKQLVNIIEEIESKNLQYLLVEQNVSSKLVEVIQSETDTTTLPVHNLSVLTKTDIENEEDYFSLMEKNLETLKRALNP</sequence>
<protein>
    <submittedName>
        <fullName evidence="7">Zinc ABC transporter solute-binding protein</fullName>
    </submittedName>
</protein>
<dbReference type="Pfam" id="PF01297">
    <property type="entry name" value="ZnuA"/>
    <property type="match status" value="1"/>
</dbReference>
<comment type="caution">
    <text evidence="7">The sequence shown here is derived from an EMBL/GenBank/DDBJ whole genome shotgun (WGS) entry which is preliminary data.</text>
</comment>
<organism evidence="7 8">
    <name type="scientific">Pallidibacillus pasinlerensis</name>
    <dbReference type="NCBI Taxonomy" id="2703818"/>
    <lineage>
        <taxon>Bacteria</taxon>
        <taxon>Bacillati</taxon>
        <taxon>Bacillota</taxon>
        <taxon>Bacilli</taxon>
        <taxon>Bacillales</taxon>
        <taxon>Bacillaceae</taxon>
        <taxon>Pallidibacillus</taxon>
    </lineage>
</organism>
<dbReference type="EMBL" id="JAACYS010000034">
    <property type="protein sequence ID" value="NCU17791.1"/>
    <property type="molecule type" value="Genomic_DNA"/>
</dbReference>
<evidence type="ECO:0000256" key="3">
    <source>
        <dbReference type="RuleBase" id="RU003512"/>
    </source>
</evidence>
<comment type="similarity">
    <text evidence="3">Belongs to the bacterial solute-binding protein 9 family.</text>
</comment>
<dbReference type="PANTHER" id="PTHR42953:SF8">
    <property type="entry name" value="ZINT DOMAIN-CONTAINING PROTEIN"/>
    <property type="match status" value="1"/>
</dbReference>
<evidence type="ECO:0000256" key="5">
    <source>
        <dbReference type="SAM" id="MobiDB-lite"/>
    </source>
</evidence>
<keyword evidence="4" id="KW-0175">Coiled coil</keyword>
<dbReference type="PRINTS" id="PR00690">
    <property type="entry name" value="ADHESNFAMILY"/>
</dbReference>
<dbReference type="PROSITE" id="PS51257">
    <property type="entry name" value="PROKAR_LIPOPROTEIN"/>
    <property type="match status" value="1"/>
</dbReference>
<keyword evidence="8" id="KW-1185">Reference proteome</keyword>
<feature type="chain" id="PRO_5045617587" evidence="6">
    <location>
        <begin position="21"/>
        <end position="317"/>
    </location>
</feature>
<dbReference type="InterPro" id="IPR006129">
    <property type="entry name" value="AdhesinB"/>
</dbReference>
<feature type="region of interest" description="Disordered" evidence="5">
    <location>
        <begin position="120"/>
        <end position="144"/>
    </location>
</feature>
<keyword evidence="1 3" id="KW-0813">Transport</keyword>
<dbReference type="RefSeq" id="WP_161920622.1">
    <property type="nucleotide sequence ID" value="NZ_JAACYS010000034.1"/>
</dbReference>
<dbReference type="PRINTS" id="PR00691">
    <property type="entry name" value="ADHESINB"/>
</dbReference>
<dbReference type="InterPro" id="IPR050492">
    <property type="entry name" value="Bact_metal-bind_prot9"/>
</dbReference>
<feature type="coiled-coil region" evidence="4">
    <location>
        <begin position="175"/>
        <end position="202"/>
    </location>
</feature>
<keyword evidence="2 6" id="KW-0732">Signal</keyword>
<proteinExistence type="inferred from homology"/>
<evidence type="ECO:0000256" key="6">
    <source>
        <dbReference type="SAM" id="SignalP"/>
    </source>
</evidence>
<dbReference type="SUPFAM" id="SSF53807">
    <property type="entry name" value="Helical backbone' metal receptor"/>
    <property type="match status" value="1"/>
</dbReference>
<evidence type="ECO:0000256" key="2">
    <source>
        <dbReference type="ARBA" id="ARBA00022729"/>
    </source>
</evidence>
<dbReference type="InterPro" id="IPR006128">
    <property type="entry name" value="Lipoprotein_PsaA-like"/>
</dbReference>
<dbReference type="Gene3D" id="3.40.50.1980">
    <property type="entry name" value="Nitrogenase molybdenum iron protein domain"/>
    <property type="match status" value="2"/>
</dbReference>
<evidence type="ECO:0000256" key="4">
    <source>
        <dbReference type="SAM" id="Coils"/>
    </source>
</evidence>
<dbReference type="PANTHER" id="PTHR42953">
    <property type="entry name" value="HIGH-AFFINITY ZINC UPTAKE SYSTEM PROTEIN ZNUA-RELATED"/>
    <property type="match status" value="1"/>
</dbReference>
<dbReference type="Proteomes" id="UP000743899">
    <property type="component" value="Unassembled WGS sequence"/>
</dbReference>
<reference evidence="7 8" key="1">
    <citation type="submission" date="2020-01" db="EMBL/GenBank/DDBJ databases">
        <title>A novel Bacillus sp. from Pasinler.</title>
        <authorList>
            <person name="Adiguzel A."/>
            <person name="Ay H."/>
            <person name="Baltaci M.O."/>
        </authorList>
    </citation>
    <scope>NUCLEOTIDE SEQUENCE [LARGE SCALE GENOMIC DNA]</scope>
    <source>
        <strain evidence="7 8">P1</strain>
    </source>
</reference>